<accession>A0A2N7TJN6</accession>
<evidence type="ECO:0000313" key="4">
    <source>
        <dbReference type="Proteomes" id="UP000235346"/>
    </source>
</evidence>
<dbReference type="AlphaFoldDB" id="A0A2N7TJN6"/>
<reference evidence="3 4" key="1">
    <citation type="submission" date="2018-01" db="EMBL/GenBank/DDBJ databases">
        <title>Halomonas endophytica sp. nov., isolated from storage liquid in the stems of Populus euphratica.</title>
        <authorList>
            <person name="Chen C."/>
        </authorList>
    </citation>
    <scope>NUCLEOTIDE SEQUENCE [LARGE SCALE GENOMIC DNA]</scope>
    <source>
        <strain evidence="3 4">DSM 26881</strain>
    </source>
</reference>
<dbReference type="OrthoDB" id="9787902at2"/>
<keyword evidence="2" id="KW-0732">Signal</keyword>
<evidence type="ECO:0000256" key="2">
    <source>
        <dbReference type="SAM" id="SignalP"/>
    </source>
</evidence>
<evidence type="ECO:0000256" key="1">
    <source>
        <dbReference type="SAM" id="MobiDB-lite"/>
    </source>
</evidence>
<organism evidence="3 4">
    <name type="scientific">Halomonas heilongjiangensis</name>
    <dbReference type="NCBI Taxonomy" id="1387883"/>
    <lineage>
        <taxon>Bacteria</taxon>
        <taxon>Pseudomonadati</taxon>
        <taxon>Pseudomonadota</taxon>
        <taxon>Gammaproteobacteria</taxon>
        <taxon>Oceanospirillales</taxon>
        <taxon>Halomonadaceae</taxon>
        <taxon>Halomonas</taxon>
    </lineage>
</organism>
<proteinExistence type="predicted"/>
<protein>
    <submittedName>
        <fullName evidence="3">Uncharacterized protein</fullName>
    </submittedName>
</protein>
<dbReference type="EMBL" id="PNRE01000067">
    <property type="protein sequence ID" value="PMR68406.1"/>
    <property type="molecule type" value="Genomic_DNA"/>
</dbReference>
<sequence length="91" mass="9485">MKHHGHIARPLKWAVLAAAAAWALTATENTAADPPDEGVSVQPAVATWTSAVPVRWVSVELLSEFGHEVPPISLSKPSGSRPPATGADASR</sequence>
<gene>
    <name evidence="3" type="ORF">C1H66_15285</name>
</gene>
<dbReference type="RefSeq" id="WP_102628743.1">
    <property type="nucleotide sequence ID" value="NZ_PDOH01000055.1"/>
</dbReference>
<comment type="caution">
    <text evidence="3">The sequence shown here is derived from an EMBL/GenBank/DDBJ whole genome shotgun (WGS) entry which is preliminary data.</text>
</comment>
<dbReference type="Proteomes" id="UP000235346">
    <property type="component" value="Unassembled WGS sequence"/>
</dbReference>
<name>A0A2N7TJN6_9GAMM</name>
<feature type="chain" id="PRO_5014821489" evidence="2">
    <location>
        <begin position="32"/>
        <end position="91"/>
    </location>
</feature>
<keyword evidence="4" id="KW-1185">Reference proteome</keyword>
<evidence type="ECO:0000313" key="3">
    <source>
        <dbReference type="EMBL" id="PMR68406.1"/>
    </source>
</evidence>
<feature type="signal peptide" evidence="2">
    <location>
        <begin position="1"/>
        <end position="31"/>
    </location>
</feature>
<feature type="region of interest" description="Disordered" evidence="1">
    <location>
        <begin position="69"/>
        <end position="91"/>
    </location>
</feature>